<keyword evidence="2" id="KW-1185">Reference proteome</keyword>
<dbReference type="EMBL" id="JBELQE010000094">
    <property type="protein sequence ID" value="MER2252003.1"/>
    <property type="molecule type" value="Genomic_DNA"/>
</dbReference>
<protein>
    <submittedName>
        <fullName evidence="1">DUF6516 family protein</fullName>
    </submittedName>
</protein>
<dbReference type="InterPro" id="IPR045397">
    <property type="entry name" value="TumE-like"/>
</dbReference>
<dbReference type="Proteomes" id="UP001480955">
    <property type="component" value="Unassembled WGS sequence"/>
</dbReference>
<organism evidence="1 2">
    <name type="scientific">Methylorubrum podarium</name>
    <dbReference type="NCBI Taxonomy" id="200476"/>
    <lineage>
        <taxon>Bacteria</taxon>
        <taxon>Pseudomonadati</taxon>
        <taxon>Pseudomonadota</taxon>
        <taxon>Alphaproteobacteria</taxon>
        <taxon>Hyphomicrobiales</taxon>
        <taxon>Methylobacteriaceae</taxon>
        <taxon>Methylorubrum</taxon>
    </lineage>
</organism>
<evidence type="ECO:0000313" key="1">
    <source>
        <dbReference type="EMBL" id="MER2252003.1"/>
    </source>
</evidence>
<sequence>MRAVLLERSRTVLSDEAFVELSMRYDNERGKGDHRHHGEREEPFMFTTLGALLDAFEADVERMLR</sequence>
<evidence type="ECO:0000313" key="2">
    <source>
        <dbReference type="Proteomes" id="UP001480955"/>
    </source>
</evidence>
<name>A0ABV1QRR4_9HYPH</name>
<comment type="caution">
    <text evidence="1">The sequence shown here is derived from an EMBL/GenBank/DDBJ whole genome shotgun (WGS) entry which is preliminary data.</text>
</comment>
<accession>A0ABV1QRR4</accession>
<reference evidence="1 2" key="1">
    <citation type="submission" date="2024-06" db="EMBL/GenBank/DDBJ databases">
        <authorList>
            <person name="Campbell A.G."/>
        </authorList>
    </citation>
    <scope>NUCLEOTIDE SEQUENCE [LARGE SCALE GENOMIC DNA]</scope>
    <source>
        <strain evidence="1 2">EM12</strain>
    </source>
</reference>
<proteinExistence type="predicted"/>
<dbReference type="RefSeq" id="WP_350396377.1">
    <property type="nucleotide sequence ID" value="NZ_JBELQE010000094.1"/>
</dbReference>
<dbReference type="Pfam" id="PF20126">
    <property type="entry name" value="TumE"/>
    <property type="match status" value="1"/>
</dbReference>
<gene>
    <name evidence="1" type="ORF">ABS772_18960</name>
</gene>